<comment type="similarity">
    <text evidence="2">Belongs to the acyl-CoA dehydrogenase family.</text>
</comment>
<keyword evidence="3" id="KW-0285">Flavoprotein</keyword>
<dbReference type="Gene3D" id="2.40.110.10">
    <property type="entry name" value="Butyryl-CoA Dehydrogenase, subunit A, domain 2"/>
    <property type="match status" value="1"/>
</dbReference>
<gene>
    <name evidence="8" type="ORF">EVA68_00735</name>
</gene>
<dbReference type="SUPFAM" id="SSF56645">
    <property type="entry name" value="Acyl-CoA dehydrogenase NM domain-like"/>
    <property type="match status" value="1"/>
</dbReference>
<dbReference type="EMBL" id="SHAG01000001">
    <property type="protein sequence ID" value="RZO77786.1"/>
    <property type="molecule type" value="Genomic_DNA"/>
</dbReference>
<dbReference type="Gene3D" id="1.20.140.10">
    <property type="entry name" value="Butyryl-CoA Dehydrogenase, subunit A, domain 3"/>
    <property type="match status" value="1"/>
</dbReference>
<dbReference type="InterPro" id="IPR037069">
    <property type="entry name" value="AcylCoA_DH/ox_N_sf"/>
</dbReference>
<protein>
    <submittedName>
        <fullName evidence="8">Acyl-CoA dehydrogenase</fullName>
    </submittedName>
</protein>
<evidence type="ECO:0000256" key="2">
    <source>
        <dbReference type="ARBA" id="ARBA00009347"/>
    </source>
</evidence>
<feature type="domain" description="Acyl-CoA dehydrogenase/oxidase N-terminal" evidence="7">
    <location>
        <begin position="6"/>
        <end position="118"/>
    </location>
</feature>
<name>A0A520S5N3_9GAMM</name>
<evidence type="ECO:0000259" key="6">
    <source>
        <dbReference type="Pfam" id="PF00441"/>
    </source>
</evidence>
<dbReference type="SUPFAM" id="SSF47203">
    <property type="entry name" value="Acyl-CoA dehydrogenase C-terminal domain-like"/>
    <property type="match status" value="1"/>
</dbReference>
<keyword evidence="5" id="KW-0560">Oxidoreductase</keyword>
<dbReference type="InterPro" id="IPR036250">
    <property type="entry name" value="AcylCo_DH-like_C"/>
</dbReference>
<dbReference type="Proteomes" id="UP000316199">
    <property type="component" value="Unassembled WGS sequence"/>
</dbReference>
<dbReference type="CDD" id="cd00567">
    <property type="entry name" value="ACAD"/>
    <property type="match status" value="1"/>
</dbReference>
<dbReference type="PANTHER" id="PTHR43884">
    <property type="entry name" value="ACYL-COA DEHYDROGENASE"/>
    <property type="match status" value="1"/>
</dbReference>
<proteinExistence type="inferred from homology"/>
<dbReference type="GO" id="GO:0003995">
    <property type="term" value="F:acyl-CoA dehydrogenase activity"/>
    <property type="evidence" value="ECO:0007669"/>
    <property type="project" value="TreeGrafter"/>
</dbReference>
<evidence type="ECO:0000313" key="9">
    <source>
        <dbReference type="Proteomes" id="UP000316199"/>
    </source>
</evidence>
<comment type="caution">
    <text evidence="8">The sequence shown here is derived from an EMBL/GenBank/DDBJ whole genome shotgun (WGS) entry which is preliminary data.</text>
</comment>
<dbReference type="Pfam" id="PF02771">
    <property type="entry name" value="Acyl-CoA_dh_N"/>
    <property type="match status" value="1"/>
</dbReference>
<accession>A0A520S5N3</accession>
<keyword evidence="4" id="KW-0274">FAD</keyword>
<dbReference type="InterPro" id="IPR013786">
    <property type="entry name" value="AcylCoA_DH/ox_N"/>
</dbReference>
<comment type="cofactor">
    <cofactor evidence="1">
        <name>FAD</name>
        <dbReference type="ChEBI" id="CHEBI:57692"/>
    </cofactor>
</comment>
<evidence type="ECO:0000256" key="3">
    <source>
        <dbReference type="ARBA" id="ARBA00022630"/>
    </source>
</evidence>
<dbReference type="Pfam" id="PF00441">
    <property type="entry name" value="Acyl-CoA_dh_1"/>
    <property type="match status" value="1"/>
</dbReference>
<organism evidence="8 9">
    <name type="scientific">OM182 bacterium</name>
    <dbReference type="NCBI Taxonomy" id="2510334"/>
    <lineage>
        <taxon>Bacteria</taxon>
        <taxon>Pseudomonadati</taxon>
        <taxon>Pseudomonadota</taxon>
        <taxon>Gammaproteobacteria</taxon>
        <taxon>OMG group</taxon>
        <taxon>OM182 clade</taxon>
    </lineage>
</organism>
<evidence type="ECO:0000256" key="5">
    <source>
        <dbReference type="ARBA" id="ARBA00023002"/>
    </source>
</evidence>
<dbReference type="InterPro" id="IPR046373">
    <property type="entry name" value="Acyl-CoA_Oxase/DH_mid-dom_sf"/>
</dbReference>
<dbReference type="InterPro" id="IPR009100">
    <property type="entry name" value="AcylCoA_DH/oxidase_NM_dom_sf"/>
</dbReference>
<evidence type="ECO:0000256" key="4">
    <source>
        <dbReference type="ARBA" id="ARBA00022827"/>
    </source>
</evidence>
<sequence>MNFEFSDEQNLLREQARGFLEQNCQPKAVRAVLEGEESYDYALWDKIIEMGWTSAVIPEEFGGLGLSYLELSVISEELGRVCAPVPFSSTVYLLTEAILASGSNAQKEYWLPKLAEGKVIGCLALIEREGQPTETNIHVKFDEGNLSGTKLLVTDGDIADLGVVFARDKVGVSAYLVDLNQKGITRKRISTIDPTRSHAKIHFEEVESELLGEEGKGWKLLEEIYNRAAVLFAWEQIGGSESALNMAKEYALGRFAFGRPIGSYQAIKHKLAHAYVKNTLARSNCYYGSWALSNDAPELAVAAAAARISATQAYYYAAKENIQTHGGMGFTWEFDCQFPYRRSKLLAVNIGNEYWWQDRLISAIENERSA</sequence>
<evidence type="ECO:0000313" key="8">
    <source>
        <dbReference type="EMBL" id="RZO77786.1"/>
    </source>
</evidence>
<dbReference type="PANTHER" id="PTHR43884:SF20">
    <property type="entry name" value="ACYL-COA DEHYDROGENASE FADE28"/>
    <property type="match status" value="1"/>
</dbReference>
<dbReference type="Gene3D" id="1.10.540.10">
    <property type="entry name" value="Acyl-CoA dehydrogenase/oxidase, N-terminal domain"/>
    <property type="match status" value="1"/>
</dbReference>
<dbReference type="AlphaFoldDB" id="A0A520S5N3"/>
<evidence type="ECO:0000259" key="7">
    <source>
        <dbReference type="Pfam" id="PF02771"/>
    </source>
</evidence>
<reference evidence="8 9" key="1">
    <citation type="submission" date="2019-02" db="EMBL/GenBank/DDBJ databases">
        <title>Prokaryotic population dynamics and viral predation in marine succession experiment using metagenomics: the confinement effect.</title>
        <authorList>
            <person name="Haro-Moreno J.M."/>
            <person name="Rodriguez-Valera F."/>
            <person name="Lopez-Perez M."/>
        </authorList>
    </citation>
    <scope>NUCLEOTIDE SEQUENCE [LARGE SCALE GENOMIC DNA]</scope>
    <source>
        <strain evidence="8">MED-G157</strain>
    </source>
</reference>
<feature type="domain" description="Acyl-CoA dehydrogenase/oxidase C-terminal" evidence="6">
    <location>
        <begin position="215"/>
        <end position="349"/>
    </location>
</feature>
<dbReference type="InterPro" id="IPR009075">
    <property type="entry name" value="AcylCo_DH/oxidase_C"/>
</dbReference>
<evidence type="ECO:0000256" key="1">
    <source>
        <dbReference type="ARBA" id="ARBA00001974"/>
    </source>
</evidence>
<dbReference type="GO" id="GO:0050660">
    <property type="term" value="F:flavin adenine dinucleotide binding"/>
    <property type="evidence" value="ECO:0007669"/>
    <property type="project" value="InterPro"/>
</dbReference>